<dbReference type="PROSITE" id="PS51192">
    <property type="entry name" value="HELICASE_ATP_BIND_1"/>
    <property type="match status" value="1"/>
</dbReference>
<evidence type="ECO:0000256" key="3">
    <source>
        <dbReference type="ARBA" id="ARBA00022801"/>
    </source>
</evidence>
<feature type="short sequence motif" description="Q motif" evidence="9">
    <location>
        <begin position="134"/>
        <end position="162"/>
    </location>
</feature>
<proteinExistence type="inferred from homology"/>
<evidence type="ECO:0000256" key="6">
    <source>
        <dbReference type="ARBA" id="ARBA00022884"/>
    </source>
</evidence>
<dbReference type="EMBL" id="DF973587">
    <property type="protein sequence ID" value="GAU35326.1"/>
    <property type="molecule type" value="Genomic_DNA"/>
</dbReference>
<feature type="domain" description="DEAD-box RNA helicase Q" evidence="13">
    <location>
        <begin position="134"/>
        <end position="162"/>
    </location>
</feature>
<sequence length="588" mass="66826">MANDSSFLFAGIRFDRKKFGTDIARFQKKDTDDSLAKIQSVTEDEENKETIEAVSGKKRKRKKTSAEAVDGFSVFRSSTSKSNKEVKVDDDDDESIRLKKEQNKQLERDAIFRKNHNIHVSGYNVPSPLQSFDELNTRYKCPSYLLRNLAELGFREPTPIQRQAIPVLLQDRECFACAPTGSGKTLAFVCPMLMKLKAHAKGGVRAIIICHSRELSGQTYRECKKLAKGEKFRIKLMTKNLLRNADFSKFSCDILISTPLRLSLAIKKKKVDLSRVEYLVLDESDKLFEPGLFTQIDSIIKACTNPSIIRSLFSATLPDFVEDRARELMHDAVRVIVGRKNMASETIKQKLVFTGSEEGKLIAIRQSFAESLNPPVLIFVQSKERAKELYGELAFDNIRVDVIHSDLSQDERENAVDNFRAGKTWVLIATDVVARGMDFKGINCVINYDFPDSASAYIHRIGRSGRAGRSGEAITFYTEEDIPFLRNVANLMASSGCEVPSWLTDLQKKKWKKHRPIRDSISTKPAVEKENSTEKLQKKKRKKHRPIRDSISTKPAVKKENSTEELQKKKRKKHRPVVKKENSTEPDL</sequence>
<keyword evidence="5" id="KW-0067">ATP-binding</keyword>
<dbReference type="GO" id="GO:0005829">
    <property type="term" value="C:cytosol"/>
    <property type="evidence" value="ECO:0007669"/>
    <property type="project" value="TreeGrafter"/>
</dbReference>
<evidence type="ECO:0000256" key="9">
    <source>
        <dbReference type="PROSITE-ProRule" id="PRU00552"/>
    </source>
</evidence>
<gene>
    <name evidence="14" type="ORF">TSUD_337180</name>
</gene>
<dbReference type="OrthoDB" id="360161at2759"/>
<dbReference type="AlphaFoldDB" id="A0A2Z6MT86"/>
<dbReference type="SUPFAM" id="SSF52540">
    <property type="entry name" value="P-loop containing nucleoside triphosphate hydrolases"/>
    <property type="match status" value="1"/>
</dbReference>
<dbReference type="GO" id="GO:0005524">
    <property type="term" value="F:ATP binding"/>
    <property type="evidence" value="ECO:0007669"/>
    <property type="project" value="UniProtKB-KW"/>
</dbReference>
<keyword evidence="15" id="KW-1185">Reference proteome</keyword>
<feature type="compositionally biased region" description="Basic and acidic residues" evidence="10">
    <location>
        <begin position="578"/>
        <end position="588"/>
    </location>
</feature>
<evidence type="ECO:0000256" key="7">
    <source>
        <dbReference type="ARBA" id="ARBA00024355"/>
    </source>
</evidence>
<dbReference type="InterPro" id="IPR011545">
    <property type="entry name" value="DEAD/DEAH_box_helicase_dom"/>
</dbReference>
<dbReference type="InterPro" id="IPR014001">
    <property type="entry name" value="Helicase_ATP-bd"/>
</dbReference>
<dbReference type="InterPro" id="IPR044764">
    <property type="entry name" value="DDX52/Rok1_DEADc"/>
</dbReference>
<evidence type="ECO:0000256" key="10">
    <source>
        <dbReference type="SAM" id="MobiDB-lite"/>
    </source>
</evidence>
<dbReference type="SMART" id="SM00490">
    <property type="entry name" value="HELICc"/>
    <property type="match status" value="1"/>
</dbReference>
<evidence type="ECO:0000259" key="11">
    <source>
        <dbReference type="PROSITE" id="PS51192"/>
    </source>
</evidence>
<evidence type="ECO:0000259" key="12">
    <source>
        <dbReference type="PROSITE" id="PS51194"/>
    </source>
</evidence>
<dbReference type="CDD" id="cd17957">
    <property type="entry name" value="DEADc_DDX52"/>
    <property type="match status" value="1"/>
</dbReference>
<feature type="compositionally biased region" description="Basic and acidic residues" evidence="10">
    <location>
        <begin position="557"/>
        <end position="567"/>
    </location>
</feature>
<accession>A0A2Z6MT86</accession>
<keyword evidence="3" id="KW-0378">Hydrolase</keyword>
<evidence type="ECO:0000313" key="15">
    <source>
        <dbReference type="Proteomes" id="UP000242715"/>
    </source>
</evidence>
<dbReference type="InterPro" id="IPR050079">
    <property type="entry name" value="DEAD_box_RNA_helicase"/>
</dbReference>
<dbReference type="Pfam" id="PF00271">
    <property type="entry name" value="Helicase_C"/>
    <property type="match status" value="1"/>
</dbReference>
<feature type="domain" description="Helicase ATP-binding" evidence="11">
    <location>
        <begin position="165"/>
        <end position="335"/>
    </location>
</feature>
<dbReference type="InterPro" id="IPR001650">
    <property type="entry name" value="Helicase_C-like"/>
</dbReference>
<dbReference type="Gene3D" id="3.40.50.300">
    <property type="entry name" value="P-loop containing nucleotide triphosphate hydrolases"/>
    <property type="match status" value="2"/>
</dbReference>
<dbReference type="GO" id="GO:0030490">
    <property type="term" value="P:maturation of SSU-rRNA"/>
    <property type="evidence" value="ECO:0007669"/>
    <property type="project" value="InterPro"/>
</dbReference>
<dbReference type="Pfam" id="PF00270">
    <property type="entry name" value="DEAD"/>
    <property type="match status" value="1"/>
</dbReference>
<dbReference type="PROSITE" id="PS51195">
    <property type="entry name" value="Q_MOTIF"/>
    <property type="match status" value="1"/>
</dbReference>
<dbReference type="CDD" id="cd18787">
    <property type="entry name" value="SF2_C_DEAD"/>
    <property type="match status" value="1"/>
</dbReference>
<name>A0A2Z6MT86_TRISU</name>
<dbReference type="EC" id="3.6.4.13" evidence="1"/>
<evidence type="ECO:0000256" key="2">
    <source>
        <dbReference type="ARBA" id="ARBA00022741"/>
    </source>
</evidence>
<evidence type="ECO:0000256" key="5">
    <source>
        <dbReference type="ARBA" id="ARBA00022840"/>
    </source>
</evidence>
<reference evidence="15" key="1">
    <citation type="journal article" date="2017" name="Front. Plant Sci.">
        <title>Climate Clever Clovers: New Paradigm to Reduce the Environmental Footprint of Ruminants by Breeding Low Methanogenic Forages Utilizing Haplotype Variation.</title>
        <authorList>
            <person name="Kaur P."/>
            <person name="Appels R."/>
            <person name="Bayer P.E."/>
            <person name="Keeble-Gagnere G."/>
            <person name="Wang J."/>
            <person name="Hirakawa H."/>
            <person name="Shirasawa K."/>
            <person name="Vercoe P."/>
            <person name="Stefanova K."/>
            <person name="Durmic Z."/>
            <person name="Nichols P."/>
            <person name="Revell C."/>
            <person name="Isobe S.N."/>
            <person name="Edwards D."/>
            <person name="Erskine W."/>
        </authorList>
    </citation>
    <scope>NUCLEOTIDE SEQUENCE [LARGE SCALE GENOMIC DNA]</scope>
    <source>
        <strain evidence="15">cv. Daliak</strain>
    </source>
</reference>
<protein>
    <recommendedName>
        <fullName evidence="1">RNA helicase</fullName>
        <ecNumber evidence="1">3.6.4.13</ecNumber>
    </recommendedName>
</protein>
<dbReference type="SMART" id="SM00487">
    <property type="entry name" value="DEXDc"/>
    <property type="match status" value="1"/>
</dbReference>
<comment type="catalytic activity">
    <reaction evidence="8">
        <text>ATP + H2O = ADP + phosphate + H(+)</text>
        <dbReference type="Rhea" id="RHEA:13065"/>
        <dbReference type="ChEBI" id="CHEBI:15377"/>
        <dbReference type="ChEBI" id="CHEBI:15378"/>
        <dbReference type="ChEBI" id="CHEBI:30616"/>
        <dbReference type="ChEBI" id="CHEBI:43474"/>
        <dbReference type="ChEBI" id="CHEBI:456216"/>
        <dbReference type="EC" id="3.6.4.13"/>
    </reaction>
</comment>
<dbReference type="PROSITE" id="PS51194">
    <property type="entry name" value="HELICASE_CTER"/>
    <property type="match status" value="1"/>
</dbReference>
<organism evidence="14 15">
    <name type="scientific">Trifolium subterraneum</name>
    <name type="common">Subterranean clover</name>
    <dbReference type="NCBI Taxonomy" id="3900"/>
    <lineage>
        <taxon>Eukaryota</taxon>
        <taxon>Viridiplantae</taxon>
        <taxon>Streptophyta</taxon>
        <taxon>Embryophyta</taxon>
        <taxon>Tracheophyta</taxon>
        <taxon>Spermatophyta</taxon>
        <taxon>Magnoliopsida</taxon>
        <taxon>eudicotyledons</taxon>
        <taxon>Gunneridae</taxon>
        <taxon>Pentapetalae</taxon>
        <taxon>rosids</taxon>
        <taxon>fabids</taxon>
        <taxon>Fabales</taxon>
        <taxon>Fabaceae</taxon>
        <taxon>Papilionoideae</taxon>
        <taxon>50 kb inversion clade</taxon>
        <taxon>NPAAA clade</taxon>
        <taxon>Hologalegina</taxon>
        <taxon>IRL clade</taxon>
        <taxon>Trifolieae</taxon>
        <taxon>Trifolium</taxon>
    </lineage>
</organism>
<dbReference type="Proteomes" id="UP000242715">
    <property type="component" value="Unassembled WGS sequence"/>
</dbReference>
<feature type="compositionally biased region" description="Basic residues" evidence="10">
    <location>
        <begin position="568"/>
        <end position="577"/>
    </location>
</feature>
<evidence type="ECO:0000256" key="1">
    <source>
        <dbReference type="ARBA" id="ARBA00012552"/>
    </source>
</evidence>
<dbReference type="GO" id="GO:0003724">
    <property type="term" value="F:RNA helicase activity"/>
    <property type="evidence" value="ECO:0007669"/>
    <property type="project" value="UniProtKB-EC"/>
</dbReference>
<evidence type="ECO:0000256" key="8">
    <source>
        <dbReference type="ARBA" id="ARBA00047984"/>
    </source>
</evidence>
<dbReference type="PANTHER" id="PTHR47959">
    <property type="entry name" value="ATP-DEPENDENT RNA HELICASE RHLE-RELATED"/>
    <property type="match status" value="1"/>
</dbReference>
<evidence type="ECO:0000313" key="14">
    <source>
        <dbReference type="EMBL" id="GAU35326.1"/>
    </source>
</evidence>
<keyword evidence="6" id="KW-0694">RNA-binding</keyword>
<keyword evidence="4" id="KW-0347">Helicase</keyword>
<comment type="similarity">
    <text evidence="7">Belongs to the DEAD box helicase family. DDX52/ROK1 subfamily.</text>
</comment>
<feature type="domain" description="Helicase C-terminal" evidence="12">
    <location>
        <begin position="346"/>
        <end position="507"/>
    </location>
</feature>
<keyword evidence="2" id="KW-0547">Nucleotide-binding</keyword>
<dbReference type="GO" id="GO:0016787">
    <property type="term" value="F:hydrolase activity"/>
    <property type="evidence" value="ECO:0007669"/>
    <property type="project" value="UniProtKB-KW"/>
</dbReference>
<dbReference type="InterPro" id="IPR027417">
    <property type="entry name" value="P-loop_NTPase"/>
</dbReference>
<dbReference type="GO" id="GO:0003723">
    <property type="term" value="F:RNA binding"/>
    <property type="evidence" value="ECO:0007669"/>
    <property type="project" value="UniProtKB-KW"/>
</dbReference>
<evidence type="ECO:0000259" key="13">
    <source>
        <dbReference type="PROSITE" id="PS51195"/>
    </source>
</evidence>
<feature type="region of interest" description="Disordered" evidence="10">
    <location>
        <begin position="39"/>
        <end position="67"/>
    </location>
</feature>
<feature type="compositionally biased region" description="Basic and acidic residues" evidence="10">
    <location>
        <begin position="526"/>
        <end position="536"/>
    </location>
</feature>
<dbReference type="PANTHER" id="PTHR47959:SF15">
    <property type="entry name" value="RNA HELICASE"/>
    <property type="match status" value="1"/>
</dbReference>
<feature type="compositionally biased region" description="Basic residues" evidence="10">
    <location>
        <begin position="537"/>
        <end position="546"/>
    </location>
</feature>
<evidence type="ECO:0000256" key="4">
    <source>
        <dbReference type="ARBA" id="ARBA00022806"/>
    </source>
</evidence>
<dbReference type="InterPro" id="IPR014014">
    <property type="entry name" value="RNA_helicase_DEAD_Q_motif"/>
</dbReference>
<feature type="region of interest" description="Disordered" evidence="10">
    <location>
        <begin position="513"/>
        <end position="588"/>
    </location>
</feature>